<dbReference type="Pfam" id="PF07714">
    <property type="entry name" value="PK_Tyr_Ser-Thr"/>
    <property type="match status" value="1"/>
</dbReference>
<evidence type="ECO:0000256" key="10">
    <source>
        <dbReference type="ARBA" id="ARBA00047899"/>
    </source>
</evidence>
<evidence type="ECO:0000256" key="7">
    <source>
        <dbReference type="ARBA" id="ARBA00022777"/>
    </source>
</evidence>
<dbReference type="GO" id="GO:0005524">
    <property type="term" value="F:ATP binding"/>
    <property type="evidence" value="ECO:0007669"/>
    <property type="project" value="UniProtKB-UniRule"/>
</dbReference>
<dbReference type="Proteomes" id="UP001151287">
    <property type="component" value="Unassembled WGS sequence"/>
</dbReference>
<keyword evidence="4" id="KW-0732">Signal</keyword>
<reference evidence="16" key="1">
    <citation type="journal article" date="2022" name="Cell">
        <title>Repeat-based holocentromeres influence genome architecture and karyotype evolution.</title>
        <authorList>
            <person name="Hofstatter P.G."/>
            <person name="Thangavel G."/>
            <person name="Lux T."/>
            <person name="Neumann P."/>
            <person name="Vondrak T."/>
            <person name="Novak P."/>
            <person name="Zhang M."/>
            <person name="Costa L."/>
            <person name="Castellani M."/>
            <person name="Scott A."/>
            <person name="Toegelov H."/>
            <person name="Fuchs J."/>
            <person name="Mata-Sucre Y."/>
            <person name="Dias Y."/>
            <person name="Vanzela A.L.L."/>
            <person name="Huettel B."/>
            <person name="Almeida C.C.S."/>
            <person name="Simkova H."/>
            <person name="Souza G."/>
            <person name="Pedrosa-Harand A."/>
            <person name="Macas J."/>
            <person name="Mayer K.F.X."/>
            <person name="Houben A."/>
            <person name="Marques A."/>
        </authorList>
    </citation>
    <scope>NUCLEOTIDE SEQUENCE</scope>
    <source>
        <strain evidence="16">RhyBre1mFocal</strain>
    </source>
</reference>
<dbReference type="EC" id="2.7.11.1" evidence="1"/>
<dbReference type="InterPro" id="IPR001245">
    <property type="entry name" value="Ser-Thr/Tyr_kinase_cat_dom"/>
</dbReference>
<gene>
    <name evidence="16" type="ORF">LUZ63_009084</name>
</gene>
<accession>A0A9Q0CEC7</accession>
<dbReference type="FunFam" id="1.10.510.10:FF:001023">
    <property type="entry name" value="Os07g0541700 protein"/>
    <property type="match status" value="1"/>
</dbReference>
<evidence type="ECO:0000256" key="2">
    <source>
        <dbReference type="ARBA" id="ARBA00022527"/>
    </source>
</evidence>
<keyword evidence="5" id="KW-0677">Repeat</keyword>
<evidence type="ECO:0000256" key="3">
    <source>
        <dbReference type="ARBA" id="ARBA00022679"/>
    </source>
</evidence>
<feature type="compositionally biased region" description="Polar residues" evidence="13">
    <location>
        <begin position="469"/>
        <end position="479"/>
    </location>
</feature>
<comment type="catalytic activity">
    <reaction evidence="11">
        <text>L-seryl-[protein] + ATP = O-phospho-L-seryl-[protein] + ADP + H(+)</text>
        <dbReference type="Rhea" id="RHEA:17989"/>
        <dbReference type="Rhea" id="RHEA-COMP:9863"/>
        <dbReference type="Rhea" id="RHEA-COMP:11604"/>
        <dbReference type="ChEBI" id="CHEBI:15378"/>
        <dbReference type="ChEBI" id="CHEBI:29999"/>
        <dbReference type="ChEBI" id="CHEBI:30616"/>
        <dbReference type="ChEBI" id="CHEBI:83421"/>
        <dbReference type="ChEBI" id="CHEBI:456216"/>
        <dbReference type="EC" id="2.7.11.1"/>
    </reaction>
</comment>
<dbReference type="EMBL" id="JAMQYH010000003">
    <property type="protein sequence ID" value="KAJ1692386.1"/>
    <property type="molecule type" value="Genomic_DNA"/>
</dbReference>
<sequence>MLHYDNDNFISLPKTYSHFCSTWGDREDYLPNSDSFTTAIDKLMKNLSFSAAYNSESEKMFAVGEMSYPLATIGNTTIYGLAQCTRDLSANNCSACLANYTATLLSNHCQEGTHTGGAIYGESCFFWYDNKNFYNYAALSPPPMPNSANPSPSPTAQGGKGSHNSETPMLFSYKQLQAATDNFSNLNLLGKGRFGEVFTGKINGKLVAVKRFSNMENELKLEKENMLNLVKELNLLVNIRHQNIVKLVGCCFGGKDETRCTVYEYMAKGSLLDYWRNSNKRKSLNWTMRFNIIRGSAQGLSYLHNNSVKKTVHIDIKLSNILLDEDLTVKIADFDLIRTFDIDETHQTTERTCGTVKMAESLIDKDLEMPTKNEVEEMLRCIHIGLLCTQENAQDRPNMLRVVRWLDNREPLEEPGVPGYWIKDSTEPNELGTSITDSGSSLSLENPKASRPFLSLKRSKSNDGIEAGTSDSVTRFTIS</sequence>
<dbReference type="PROSITE" id="PS51473">
    <property type="entry name" value="GNK2"/>
    <property type="match status" value="1"/>
</dbReference>
<dbReference type="PANTHER" id="PTHR47973">
    <property type="entry name" value="CYSTEINE-RICH RECEPTOR-LIKE PROTEIN KINASE 3"/>
    <property type="match status" value="1"/>
</dbReference>
<dbReference type="InterPro" id="IPR017441">
    <property type="entry name" value="Protein_kinase_ATP_BS"/>
</dbReference>
<dbReference type="PROSITE" id="PS50011">
    <property type="entry name" value="PROTEIN_KINASE_DOM"/>
    <property type="match status" value="1"/>
</dbReference>
<evidence type="ECO:0000256" key="4">
    <source>
        <dbReference type="ARBA" id="ARBA00022729"/>
    </source>
</evidence>
<dbReference type="PROSITE" id="PS00107">
    <property type="entry name" value="PROTEIN_KINASE_ATP"/>
    <property type="match status" value="1"/>
</dbReference>
<keyword evidence="2" id="KW-0723">Serine/threonine-protein kinase</keyword>
<dbReference type="Pfam" id="PF01657">
    <property type="entry name" value="Stress-antifung"/>
    <property type="match status" value="1"/>
</dbReference>
<dbReference type="InterPro" id="IPR000719">
    <property type="entry name" value="Prot_kinase_dom"/>
</dbReference>
<comment type="catalytic activity">
    <reaction evidence="10">
        <text>L-threonyl-[protein] + ATP = O-phospho-L-threonyl-[protein] + ADP + H(+)</text>
        <dbReference type="Rhea" id="RHEA:46608"/>
        <dbReference type="Rhea" id="RHEA-COMP:11060"/>
        <dbReference type="Rhea" id="RHEA-COMP:11605"/>
        <dbReference type="ChEBI" id="CHEBI:15378"/>
        <dbReference type="ChEBI" id="CHEBI:30013"/>
        <dbReference type="ChEBI" id="CHEBI:30616"/>
        <dbReference type="ChEBI" id="CHEBI:61977"/>
        <dbReference type="ChEBI" id="CHEBI:456216"/>
        <dbReference type="EC" id="2.7.11.1"/>
    </reaction>
</comment>
<evidence type="ECO:0000259" key="15">
    <source>
        <dbReference type="PROSITE" id="PS51473"/>
    </source>
</evidence>
<dbReference type="InterPro" id="IPR038408">
    <property type="entry name" value="GNK2_sf"/>
</dbReference>
<evidence type="ECO:0000256" key="9">
    <source>
        <dbReference type="ARBA" id="ARBA00023170"/>
    </source>
</evidence>
<evidence type="ECO:0000256" key="8">
    <source>
        <dbReference type="ARBA" id="ARBA00022840"/>
    </source>
</evidence>
<dbReference type="InterPro" id="IPR052059">
    <property type="entry name" value="CR_Ser/Thr_kinase"/>
</dbReference>
<feature type="compositionally biased region" description="Low complexity" evidence="13">
    <location>
        <begin position="146"/>
        <end position="156"/>
    </location>
</feature>
<evidence type="ECO:0000313" key="16">
    <source>
        <dbReference type="EMBL" id="KAJ1692386.1"/>
    </source>
</evidence>
<dbReference type="SMART" id="SM00220">
    <property type="entry name" value="S_TKc"/>
    <property type="match status" value="1"/>
</dbReference>
<evidence type="ECO:0000256" key="11">
    <source>
        <dbReference type="ARBA" id="ARBA00048679"/>
    </source>
</evidence>
<organism evidence="16 17">
    <name type="scientific">Rhynchospora breviuscula</name>
    <dbReference type="NCBI Taxonomy" id="2022672"/>
    <lineage>
        <taxon>Eukaryota</taxon>
        <taxon>Viridiplantae</taxon>
        <taxon>Streptophyta</taxon>
        <taxon>Embryophyta</taxon>
        <taxon>Tracheophyta</taxon>
        <taxon>Spermatophyta</taxon>
        <taxon>Magnoliopsida</taxon>
        <taxon>Liliopsida</taxon>
        <taxon>Poales</taxon>
        <taxon>Cyperaceae</taxon>
        <taxon>Cyperoideae</taxon>
        <taxon>Rhynchosporeae</taxon>
        <taxon>Rhynchospora</taxon>
    </lineage>
</organism>
<name>A0A9Q0CEC7_9POAL</name>
<feature type="compositionally biased region" description="Polar residues" evidence="13">
    <location>
        <begin position="431"/>
        <end position="444"/>
    </location>
</feature>
<proteinExistence type="predicted"/>
<evidence type="ECO:0000259" key="14">
    <source>
        <dbReference type="PROSITE" id="PS50011"/>
    </source>
</evidence>
<feature type="binding site" evidence="12">
    <location>
        <position position="210"/>
    </location>
    <ligand>
        <name>ATP</name>
        <dbReference type="ChEBI" id="CHEBI:30616"/>
    </ligand>
</feature>
<comment type="caution">
    <text evidence="16">The sequence shown here is derived from an EMBL/GenBank/DDBJ whole genome shotgun (WGS) entry which is preliminary data.</text>
</comment>
<dbReference type="Gene3D" id="3.30.200.20">
    <property type="entry name" value="Phosphorylase Kinase, domain 1"/>
    <property type="match status" value="1"/>
</dbReference>
<feature type="region of interest" description="Disordered" evidence="13">
    <location>
        <begin position="417"/>
        <end position="479"/>
    </location>
</feature>
<keyword evidence="6 12" id="KW-0547">Nucleotide-binding</keyword>
<keyword evidence="9" id="KW-0675">Receptor</keyword>
<evidence type="ECO:0000256" key="13">
    <source>
        <dbReference type="SAM" id="MobiDB-lite"/>
    </source>
</evidence>
<dbReference type="CDD" id="cd23509">
    <property type="entry name" value="Gnk2-like"/>
    <property type="match status" value="1"/>
</dbReference>
<dbReference type="Gene3D" id="3.30.430.20">
    <property type="entry name" value="Gnk2 domain, C-X8-C-X2-C motif"/>
    <property type="match status" value="1"/>
</dbReference>
<protein>
    <recommendedName>
        <fullName evidence="1">non-specific serine/threonine protein kinase</fullName>
        <ecNumber evidence="1">2.7.11.1</ecNumber>
    </recommendedName>
</protein>
<dbReference type="SUPFAM" id="SSF56112">
    <property type="entry name" value="Protein kinase-like (PK-like)"/>
    <property type="match status" value="1"/>
</dbReference>
<keyword evidence="8 12" id="KW-0067">ATP-binding</keyword>
<keyword evidence="7" id="KW-0418">Kinase</keyword>
<feature type="region of interest" description="Disordered" evidence="13">
    <location>
        <begin position="145"/>
        <end position="164"/>
    </location>
</feature>
<feature type="domain" description="Protein kinase" evidence="14">
    <location>
        <begin position="183"/>
        <end position="479"/>
    </location>
</feature>
<evidence type="ECO:0000256" key="12">
    <source>
        <dbReference type="PROSITE-ProRule" id="PRU10141"/>
    </source>
</evidence>
<dbReference type="GO" id="GO:0004674">
    <property type="term" value="F:protein serine/threonine kinase activity"/>
    <property type="evidence" value="ECO:0007669"/>
    <property type="project" value="UniProtKB-KW"/>
</dbReference>
<dbReference type="AlphaFoldDB" id="A0A9Q0CEC7"/>
<evidence type="ECO:0000256" key="1">
    <source>
        <dbReference type="ARBA" id="ARBA00012513"/>
    </source>
</evidence>
<keyword evidence="3" id="KW-0808">Transferase</keyword>
<feature type="domain" description="Gnk2-homologous" evidence="15">
    <location>
        <begin position="16"/>
        <end position="133"/>
    </location>
</feature>
<dbReference type="InterPro" id="IPR002902">
    <property type="entry name" value="GNK2"/>
</dbReference>
<evidence type="ECO:0000256" key="5">
    <source>
        <dbReference type="ARBA" id="ARBA00022737"/>
    </source>
</evidence>
<evidence type="ECO:0000313" key="17">
    <source>
        <dbReference type="Proteomes" id="UP001151287"/>
    </source>
</evidence>
<evidence type="ECO:0000256" key="6">
    <source>
        <dbReference type="ARBA" id="ARBA00022741"/>
    </source>
</evidence>
<dbReference type="InterPro" id="IPR011009">
    <property type="entry name" value="Kinase-like_dom_sf"/>
</dbReference>
<dbReference type="OrthoDB" id="682669at2759"/>
<dbReference type="Gene3D" id="1.10.510.10">
    <property type="entry name" value="Transferase(Phosphotransferase) domain 1"/>
    <property type="match status" value="1"/>
</dbReference>
<keyword evidence="17" id="KW-1185">Reference proteome</keyword>